<sequence>MVGGVETKVLFHAMAYLVCGLPAANWLWYRPLCQALMTENASMLLSPPVIAISGRSLKGILSALDISGGDYAEIGWVYFHRFWWVQS</sequence>
<keyword evidence="3" id="KW-1185">Reference proteome</keyword>
<dbReference type="InParanoid" id="B9HYY3"/>
<feature type="transmembrane region" description="Helical" evidence="1">
    <location>
        <begin position="9"/>
        <end position="29"/>
    </location>
</feature>
<protein>
    <submittedName>
        <fullName evidence="2">Uncharacterized protein</fullName>
    </submittedName>
</protein>
<dbReference type="Proteomes" id="UP000006729">
    <property type="component" value="Chromosome 11"/>
</dbReference>
<accession>B9HYY3</accession>
<dbReference type="HOGENOM" id="CLU_2487578_0_0_1"/>
<keyword evidence="1" id="KW-0812">Transmembrane</keyword>
<keyword evidence="1" id="KW-1133">Transmembrane helix</keyword>
<dbReference type="AlphaFoldDB" id="B9HYY3"/>
<reference evidence="2 3" key="1">
    <citation type="journal article" date="2006" name="Science">
        <title>The genome of black cottonwood, Populus trichocarpa (Torr. &amp; Gray).</title>
        <authorList>
            <person name="Tuskan G.A."/>
            <person name="Difazio S."/>
            <person name="Jansson S."/>
            <person name="Bohlmann J."/>
            <person name="Grigoriev I."/>
            <person name="Hellsten U."/>
            <person name="Putnam N."/>
            <person name="Ralph S."/>
            <person name="Rombauts S."/>
            <person name="Salamov A."/>
            <person name="Schein J."/>
            <person name="Sterck L."/>
            <person name="Aerts A."/>
            <person name="Bhalerao R.R."/>
            <person name="Bhalerao R.P."/>
            <person name="Blaudez D."/>
            <person name="Boerjan W."/>
            <person name="Brun A."/>
            <person name="Brunner A."/>
            <person name="Busov V."/>
            <person name="Campbell M."/>
            <person name="Carlson J."/>
            <person name="Chalot M."/>
            <person name="Chapman J."/>
            <person name="Chen G.L."/>
            <person name="Cooper D."/>
            <person name="Coutinho P.M."/>
            <person name="Couturier J."/>
            <person name="Covert S."/>
            <person name="Cronk Q."/>
            <person name="Cunningham R."/>
            <person name="Davis J."/>
            <person name="Degroeve S."/>
            <person name="Dejardin A."/>
            <person name="Depamphilis C."/>
            <person name="Detter J."/>
            <person name="Dirks B."/>
            <person name="Dubchak I."/>
            <person name="Duplessis S."/>
            <person name="Ehlting J."/>
            <person name="Ellis B."/>
            <person name="Gendler K."/>
            <person name="Goodstein D."/>
            <person name="Gribskov M."/>
            <person name="Grimwood J."/>
            <person name="Groover A."/>
            <person name="Gunter L."/>
            <person name="Hamberger B."/>
            <person name="Heinze B."/>
            <person name="Helariutta Y."/>
            <person name="Henrissat B."/>
            <person name="Holligan D."/>
            <person name="Holt R."/>
            <person name="Huang W."/>
            <person name="Islam-Faridi N."/>
            <person name="Jones S."/>
            <person name="Jones-Rhoades M."/>
            <person name="Jorgensen R."/>
            <person name="Joshi C."/>
            <person name="Kangasjarvi J."/>
            <person name="Karlsson J."/>
            <person name="Kelleher C."/>
            <person name="Kirkpatrick R."/>
            <person name="Kirst M."/>
            <person name="Kohler A."/>
            <person name="Kalluri U."/>
            <person name="Larimer F."/>
            <person name="Leebens-Mack J."/>
            <person name="Leple J.C."/>
            <person name="Locascio P."/>
            <person name="Lou Y."/>
            <person name="Lucas S."/>
            <person name="Martin F."/>
            <person name="Montanini B."/>
            <person name="Napoli C."/>
            <person name="Nelson D.R."/>
            <person name="Nelson C."/>
            <person name="Nieminen K."/>
            <person name="Nilsson O."/>
            <person name="Pereda V."/>
            <person name="Peter G."/>
            <person name="Philippe R."/>
            <person name="Pilate G."/>
            <person name="Poliakov A."/>
            <person name="Razumovskaya J."/>
            <person name="Richardson P."/>
            <person name="Rinaldi C."/>
            <person name="Ritland K."/>
            <person name="Rouze P."/>
            <person name="Ryaboy D."/>
            <person name="Schmutz J."/>
            <person name="Schrader J."/>
            <person name="Segerman B."/>
            <person name="Shin H."/>
            <person name="Siddiqui A."/>
            <person name="Sterky F."/>
            <person name="Terry A."/>
            <person name="Tsai C.J."/>
            <person name="Uberbacher E."/>
            <person name="Unneberg P."/>
            <person name="Vahala J."/>
            <person name="Wall K."/>
            <person name="Wessler S."/>
            <person name="Yang G."/>
            <person name="Yin T."/>
            <person name="Douglas C."/>
            <person name="Marra M."/>
            <person name="Sandberg G."/>
            <person name="Van de Peer Y."/>
            <person name="Rokhsar D."/>
        </authorList>
    </citation>
    <scope>NUCLEOTIDE SEQUENCE [LARGE SCALE GENOMIC DNA]</scope>
    <source>
        <strain evidence="3">cv. Nisqually</strain>
    </source>
</reference>
<gene>
    <name evidence="2" type="ORF">POPTR_011G045200</name>
</gene>
<dbReference type="EMBL" id="CM009300">
    <property type="protein sequence ID" value="PNT11784.1"/>
    <property type="molecule type" value="Genomic_DNA"/>
</dbReference>
<name>B9HYY3_POPTR</name>
<keyword evidence="1" id="KW-0472">Membrane</keyword>
<proteinExistence type="predicted"/>
<evidence type="ECO:0000313" key="3">
    <source>
        <dbReference type="Proteomes" id="UP000006729"/>
    </source>
</evidence>
<evidence type="ECO:0000256" key="1">
    <source>
        <dbReference type="SAM" id="Phobius"/>
    </source>
</evidence>
<organism evidence="2 3">
    <name type="scientific">Populus trichocarpa</name>
    <name type="common">Western balsam poplar</name>
    <name type="synonym">Populus balsamifera subsp. trichocarpa</name>
    <dbReference type="NCBI Taxonomy" id="3694"/>
    <lineage>
        <taxon>Eukaryota</taxon>
        <taxon>Viridiplantae</taxon>
        <taxon>Streptophyta</taxon>
        <taxon>Embryophyta</taxon>
        <taxon>Tracheophyta</taxon>
        <taxon>Spermatophyta</taxon>
        <taxon>Magnoliopsida</taxon>
        <taxon>eudicotyledons</taxon>
        <taxon>Gunneridae</taxon>
        <taxon>Pentapetalae</taxon>
        <taxon>rosids</taxon>
        <taxon>fabids</taxon>
        <taxon>Malpighiales</taxon>
        <taxon>Salicaceae</taxon>
        <taxon>Saliceae</taxon>
        <taxon>Populus</taxon>
    </lineage>
</organism>
<evidence type="ECO:0000313" key="2">
    <source>
        <dbReference type="EMBL" id="PNT11784.1"/>
    </source>
</evidence>